<evidence type="ECO:0000256" key="2">
    <source>
        <dbReference type="ARBA" id="ARBA00006403"/>
    </source>
</evidence>
<comment type="similarity">
    <text evidence="2 7">Belongs to the HSF family.</text>
</comment>
<dbReference type="GO" id="GO:0005634">
    <property type="term" value="C:nucleus"/>
    <property type="evidence" value="ECO:0007669"/>
    <property type="project" value="UniProtKB-SubCell"/>
</dbReference>
<keyword evidence="5" id="KW-0804">Transcription</keyword>
<dbReference type="PANTHER" id="PTHR10015">
    <property type="entry name" value="HEAT SHOCK TRANSCRIPTION FACTOR"/>
    <property type="match status" value="1"/>
</dbReference>
<dbReference type="PANTHER" id="PTHR10015:SF427">
    <property type="entry name" value="HEAT SHOCK FACTOR PROTEIN"/>
    <property type="match status" value="1"/>
</dbReference>
<protein>
    <recommendedName>
        <fullName evidence="10">HSF-type DNA-binding domain-containing protein</fullName>
    </recommendedName>
</protein>
<dbReference type="InterPro" id="IPR036388">
    <property type="entry name" value="WH-like_DNA-bd_sf"/>
</dbReference>
<evidence type="ECO:0000256" key="1">
    <source>
        <dbReference type="ARBA" id="ARBA00004123"/>
    </source>
</evidence>
<evidence type="ECO:0000256" key="3">
    <source>
        <dbReference type="ARBA" id="ARBA00023015"/>
    </source>
</evidence>
<evidence type="ECO:0000256" key="4">
    <source>
        <dbReference type="ARBA" id="ARBA00023125"/>
    </source>
</evidence>
<proteinExistence type="inferred from homology"/>
<evidence type="ECO:0000256" key="6">
    <source>
        <dbReference type="ARBA" id="ARBA00023242"/>
    </source>
</evidence>
<dbReference type="Proteomes" id="UP000242414">
    <property type="component" value="Unassembled WGS sequence"/>
</dbReference>
<evidence type="ECO:0000259" key="10">
    <source>
        <dbReference type="SMART" id="SM00415"/>
    </source>
</evidence>
<evidence type="ECO:0000313" key="11">
    <source>
        <dbReference type="EMBL" id="ORE07114.1"/>
    </source>
</evidence>
<keyword evidence="4" id="KW-0238">DNA-binding</keyword>
<keyword evidence="6" id="KW-0539">Nucleus</keyword>
<organism evidence="11">
    <name type="scientific">Rhizopus microsporus var. microsporus</name>
    <dbReference type="NCBI Taxonomy" id="86635"/>
    <lineage>
        <taxon>Eukaryota</taxon>
        <taxon>Fungi</taxon>
        <taxon>Fungi incertae sedis</taxon>
        <taxon>Mucoromycota</taxon>
        <taxon>Mucoromycotina</taxon>
        <taxon>Mucoromycetes</taxon>
        <taxon>Mucorales</taxon>
        <taxon>Mucorineae</taxon>
        <taxon>Rhizopodaceae</taxon>
        <taxon>Rhizopus</taxon>
    </lineage>
</organism>
<feature type="domain" description="HSF-type DNA-binding" evidence="10">
    <location>
        <begin position="1"/>
        <end position="93"/>
    </location>
</feature>
<comment type="subcellular location">
    <subcellularLocation>
        <location evidence="1">Nucleus</location>
    </subcellularLocation>
</comment>
<keyword evidence="8" id="KW-0175">Coiled coil</keyword>
<dbReference type="InterPro" id="IPR036390">
    <property type="entry name" value="WH_DNA-bd_sf"/>
</dbReference>
<evidence type="ECO:0000256" key="5">
    <source>
        <dbReference type="ARBA" id="ARBA00023163"/>
    </source>
</evidence>
<feature type="coiled-coil region" evidence="8">
    <location>
        <begin position="92"/>
        <end position="133"/>
    </location>
</feature>
<dbReference type="InterPro" id="IPR000232">
    <property type="entry name" value="HSF_DNA-bd"/>
</dbReference>
<dbReference type="PRINTS" id="PR00056">
    <property type="entry name" value="HSFDOMAIN"/>
</dbReference>
<dbReference type="Pfam" id="PF00447">
    <property type="entry name" value="HSF_DNA-bind"/>
    <property type="match status" value="1"/>
</dbReference>
<feature type="compositionally biased region" description="Basic and acidic residues" evidence="9">
    <location>
        <begin position="268"/>
        <end position="278"/>
    </location>
</feature>
<gene>
    <name evidence="11" type="ORF">BCV72DRAFT_206162</name>
</gene>
<dbReference type="GO" id="GO:0043565">
    <property type="term" value="F:sequence-specific DNA binding"/>
    <property type="evidence" value="ECO:0007669"/>
    <property type="project" value="InterPro"/>
</dbReference>
<feature type="region of interest" description="Disordered" evidence="9">
    <location>
        <begin position="263"/>
        <end position="285"/>
    </location>
</feature>
<dbReference type="EMBL" id="KV921910">
    <property type="protein sequence ID" value="ORE07114.1"/>
    <property type="molecule type" value="Genomic_DNA"/>
</dbReference>
<dbReference type="Gene3D" id="1.10.10.10">
    <property type="entry name" value="Winged helix-like DNA-binding domain superfamily/Winged helix DNA-binding domain"/>
    <property type="match status" value="1"/>
</dbReference>
<dbReference type="FunFam" id="1.10.10.10:FF:000027">
    <property type="entry name" value="Heat shock transcription factor 1"/>
    <property type="match status" value="1"/>
</dbReference>
<reference evidence="11" key="1">
    <citation type="journal article" date="2016" name="Proc. Natl. Acad. Sci. U.S.A.">
        <title>Lipid metabolic changes in an early divergent fungus govern the establishment of a mutualistic symbiosis with endobacteria.</title>
        <authorList>
            <person name="Lastovetsky O.A."/>
            <person name="Gaspar M.L."/>
            <person name="Mondo S.J."/>
            <person name="LaButti K.M."/>
            <person name="Sandor L."/>
            <person name="Grigoriev I.V."/>
            <person name="Henry S.A."/>
            <person name="Pawlowska T.E."/>
        </authorList>
    </citation>
    <scope>NUCLEOTIDE SEQUENCE [LARGE SCALE GENOMIC DNA]</scope>
    <source>
        <strain evidence="11">ATCC 52814</strain>
    </source>
</reference>
<dbReference type="OrthoDB" id="60033at2759"/>
<feature type="region of interest" description="Disordered" evidence="9">
    <location>
        <begin position="203"/>
        <end position="233"/>
    </location>
</feature>
<dbReference type="AlphaFoldDB" id="A0A1X0R532"/>
<accession>A0A1X0R532</accession>
<dbReference type="GO" id="GO:0003700">
    <property type="term" value="F:DNA-binding transcription factor activity"/>
    <property type="evidence" value="ECO:0007669"/>
    <property type="project" value="InterPro"/>
</dbReference>
<keyword evidence="3" id="KW-0805">Transcription regulation</keyword>
<dbReference type="SMART" id="SM00415">
    <property type="entry name" value="HSF"/>
    <property type="match status" value="1"/>
</dbReference>
<dbReference type="SUPFAM" id="SSF46785">
    <property type="entry name" value="Winged helix' DNA-binding domain"/>
    <property type="match status" value="1"/>
</dbReference>
<dbReference type="VEuPathDB" id="FungiDB:BCV72DRAFT_206162"/>
<evidence type="ECO:0000256" key="8">
    <source>
        <dbReference type="SAM" id="Coils"/>
    </source>
</evidence>
<evidence type="ECO:0000256" key="7">
    <source>
        <dbReference type="RuleBase" id="RU004020"/>
    </source>
</evidence>
<sequence>MLEDPQTSDLISWSAHGDLFSVSNPTLFSKCILPQYFKHNNWQSFVRQLNMYGFHKVNDLIHSNLTNENQTWEFKHPNFRRGAVGDLQHIKRKSAKNQLQHLQLQRQQELQQQELLKNNKQLLQQKQDELDEHDHVLKIESHLLGIAKSCELLYNEIVHLRMVVSKQQVAMQDLVDVVSTSKLNLTENLRLQISRLKEIQSISSSNRPRLDTRERSSSSSNSSGSAFTPNGRLLRFDSNDSTVKNYSIENRSFNNRKLPALESMQSSEQHEQMSERKSSSSSISSNNTASFYNYHHQTNNNSPSSSNNNIDINNKSSKYACFVGLDFPFLLFTLIHFYRRKKPLLVYDELWQRISHVKPCSRQW</sequence>
<evidence type="ECO:0000256" key="9">
    <source>
        <dbReference type="SAM" id="MobiDB-lite"/>
    </source>
</evidence>
<name>A0A1X0R532_RHIZD</name>